<feature type="transmembrane region" description="Helical" evidence="1">
    <location>
        <begin position="80"/>
        <end position="98"/>
    </location>
</feature>
<reference evidence="3" key="1">
    <citation type="submission" date="2016-10" db="EMBL/GenBank/DDBJ databases">
        <authorList>
            <person name="Varghese N."/>
            <person name="Submissions S."/>
        </authorList>
    </citation>
    <scope>NUCLEOTIDE SEQUENCE [LARGE SCALE GENOMIC DNA]</scope>
    <source>
        <strain evidence="3">DSM 18610</strain>
    </source>
</reference>
<name>A0A1H9KHV1_9SPHI</name>
<feature type="transmembrane region" description="Helical" evidence="1">
    <location>
        <begin position="12"/>
        <end position="35"/>
    </location>
</feature>
<evidence type="ECO:0008006" key="4">
    <source>
        <dbReference type="Google" id="ProtNLM"/>
    </source>
</evidence>
<organism evidence="2 3">
    <name type="scientific">Pedobacter rhizosphaerae</name>
    <dbReference type="NCBI Taxonomy" id="390241"/>
    <lineage>
        <taxon>Bacteria</taxon>
        <taxon>Pseudomonadati</taxon>
        <taxon>Bacteroidota</taxon>
        <taxon>Sphingobacteriia</taxon>
        <taxon>Sphingobacteriales</taxon>
        <taxon>Sphingobacteriaceae</taxon>
        <taxon>Pedobacter</taxon>
    </lineage>
</organism>
<evidence type="ECO:0000256" key="1">
    <source>
        <dbReference type="SAM" id="Phobius"/>
    </source>
</evidence>
<dbReference type="AlphaFoldDB" id="A0A1H9KHV1"/>
<dbReference type="OrthoDB" id="9803163at2"/>
<feature type="transmembrane region" description="Helical" evidence="1">
    <location>
        <begin position="118"/>
        <end position="140"/>
    </location>
</feature>
<feature type="transmembrane region" description="Helical" evidence="1">
    <location>
        <begin position="55"/>
        <end position="73"/>
    </location>
</feature>
<dbReference type="EMBL" id="FOGG01000003">
    <property type="protein sequence ID" value="SEQ98507.1"/>
    <property type="molecule type" value="Genomic_DNA"/>
</dbReference>
<feature type="transmembrane region" description="Helical" evidence="1">
    <location>
        <begin position="189"/>
        <end position="206"/>
    </location>
</feature>
<proteinExistence type="predicted"/>
<feature type="transmembrane region" description="Helical" evidence="1">
    <location>
        <begin position="155"/>
        <end position="177"/>
    </location>
</feature>
<evidence type="ECO:0000313" key="2">
    <source>
        <dbReference type="EMBL" id="SEQ98507.1"/>
    </source>
</evidence>
<sequence length="216" mass="24179">MNKNIVISYNTLRKIVGLLGLAFPIILILGSVIVGDCSTVQSSISSYYHTVMRDVFVGTLCVVGFFLFAYNGYDRTDKIAGNLACFFALGVAFFPTGVELPPNPCAFVPADQNPIISKIHYLFAACLFLTFTFFCFFLFIKSEGNQTEQKKKRNIVFKICGSIMLLCIILLALYFTWGESTSMNQIKPVFYLEGIALWAFGISWLVKGEFVLKDKN</sequence>
<evidence type="ECO:0000313" key="3">
    <source>
        <dbReference type="Proteomes" id="UP000199572"/>
    </source>
</evidence>
<keyword evidence="1" id="KW-0472">Membrane</keyword>
<accession>A0A1H9KHV1</accession>
<dbReference type="Proteomes" id="UP000199572">
    <property type="component" value="Unassembled WGS sequence"/>
</dbReference>
<protein>
    <recommendedName>
        <fullName evidence="4">DUF998 domain-containing protein</fullName>
    </recommendedName>
</protein>
<keyword evidence="1" id="KW-1133">Transmembrane helix</keyword>
<gene>
    <name evidence="2" type="ORF">SAMN04488023_1032</name>
</gene>
<dbReference type="RefSeq" id="WP_090881235.1">
    <property type="nucleotide sequence ID" value="NZ_FOGG01000003.1"/>
</dbReference>
<keyword evidence="3" id="KW-1185">Reference proteome</keyword>
<keyword evidence="1" id="KW-0812">Transmembrane</keyword>